<dbReference type="OrthoDB" id="6431331at2759"/>
<sequence>MTTMLLHSLTPSPPSLRCHRHRNLVKTNHHILLKTRTTFTCKALYDDSDDYLLDAPVQAGDGFSFSGGKYSDGPNPADDWFKQGKYMKAYLAYGNGEKAKDPFFGLTMGGSSQVSSEVFRWFCVESGNADKPTVILIHGFPSQAYSYRKVLPPLSKDYHTIAFDWLGFGYSDKPQPKYGFDYTFDEFVSALESVINELGVKKVSLVVQALDIQISLNPNMDLITPSMVIALKATRTDGSIYLPFGKSKFREFVSALESVITELGVKKVSLVVQGYFAPIVVKYANKNQDKLNDLILLNPPLTAKHANLPSTLSIFSNFLLGEIFSQDPLRASDKALTSCGPYKMKEDDAMVYRRPYLTSGSSGFALNAISRSMKKELKDYVEEMRKILMDDDWKVKTSICWGQRDRWLDYDGVEDFCKAAKHRLVELPMAGHHVQEDSGEELGNIIAGLVSRKVRI</sequence>
<dbReference type="EMBL" id="PKPP01004254">
    <property type="protein sequence ID" value="PWA65305.1"/>
    <property type="molecule type" value="Genomic_DNA"/>
</dbReference>
<proteinExistence type="predicted"/>
<evidence type="ECO:0000313" key="4">
    <source>
        <dbReference type="Proteomes" id="UP000245207"/>
    </source>
</evidence>
<dbReference type="Pfam" id="PF00561">
    <property type="entry name" value="Abhydrolase_1"/>
    <property type="match status" value="1"/>
</dbReference>
<dbReference type="GO" id="GO:0004301">
    <property type="term" value="F:epoxide hydrolase activity"/>
    <property type="evidence" value="ECO:0007669"/>
    <property type="project" value="TreeGrafter"/>
</dbReference>
<feature type="domain" description="AB hydrolase-1" evidence="2">
    <location>
        <begin position="132"/>
        <end position="206"/>
    </location>
</feature>
<name>A0A2U1MVK8_ARTAN</name>
<dbReference type="InterPro" id="IPR029058">
    <property type="entry name" value="AB_hydrolase_fold"/>
</dbReference>
<dbReference type="STRING" id="35608.A0A2U1MVK8"/>
<dbReference type="PANTHER" id="PTHR42977:SF3">
    <property type="entry name" value="AB HYDROLASE-1 DOMAIN-CONTAINING PROTEIN"/>
    <property type="match status" value="1"/>
</dbReference>
<protein>
    <submittedName>
        <fullName evidence="3">Putative hydrolase</fullName>
    </submittedName>
</protein>
<gene>
    <name evidence="3" type="ORF">CTI12_AA339300</name>
</gene>
<dbReference type="Proteomes" id="UP000245207">
    <property type="component" value="Unassembled WGS sequence"/>
</dbReference>
<keyword evidence="4" id="KW-1185">Reference proteome</keyword>
<comment type="caution">
    <text evidence="3">The sequence shown here is derived from an EMBL/GenBank/DDBJ whole genome shotgun (WGS) entry which is preliminary data.</text>
</comment>
<dbReference type="Gene3D" id="3.40.50.1820">
    <property type="entry name" value="alpha/beta hydrolase"/>
    <property type="match status" value="2"/>
</dbReference>
<keyword evidence="1 3" id="KW-0378">Hydrolase</keyword>
<organism evidence="3 4">
    <name type="scientific">Artemisia annua</name>
    <name type="common">Sweet wormwood</name>
    <dbReference type="NCBI Taxonomy" id="35608"/>
    <lineage>
        <taxon>Eukaryota</taxon>
        <taxon>Viridiplantae</taxon>
        <taxon>Streptophyta</taxon>
        <taxon>Embryophyta</taxon>
        <taxon>Tracheophyta</taxon>
        <taxon>Spermatophyta</taxon>
        <taxon>Magnoliopsida</taxon>
        <taxon>eudicotyledons</taxon>
        <taxon>Gunneridae</taxon>
        <taxon>Pentapetalae</taxon>
        <taxon>asterids</taxon>
        <taxon>campanulids</taxon>
        <taxon>Asterales</taxon>
        <taxon>Asteraceae</taxon>
        <taxon>Asteroideae</taxon>
        <taxon>Anthemideae</taxon>
        <taxon>Artemisiinae</taxon>
        <taxon>Artemisia</taxon>
    </lineage>
</organism>
<dbReference type="SUPFAM" id="SSF53474">
    <property type="entry name" value="alpha/beta-Hydrolases"/>
    <property type="match status" value="2"/>
</dbReference>
<dbReference type="InterPro" id="IPR051340">
    <property type="entry name" value="Haloalkane_dehalogenase"/>
</dbReference>
<dbReference type="AlphaFoldDB" id="A0A2U1MVK8"/>
<evidence type="ECO:0000259" key="2">
    <source>
        <dbReference type="Pfam" id="PF00561"/>
    </source>
</evidence>
<reference evidence="3 4" key="1">
    <citation type="journal article" date="2018" name="Mol. Plant">
        <title>The genome of Artemisia annua provides insight into the evolution of Asteraceae family and artemisinin biosynthesis.</title>
        <authorList>
            <person name="Shen Q."/>
            <person name="Zhang L."/>
            <person name="Liao Z."/>
            <person name="Wang S."/>
            <person name="Yan T."/>
            <person name="Shi P."/>
            <person name="Liu M."/>
            <person name="Fu X."/>
            <person name="Pan Q."/>
            <person name="Wang Y."/>
            <person name="Lv Z."/>
            <person name="Lu X."/>
            <person name="Zhang F."/>
            <person name="Jiang W."/>
            <person name="Ma Y."/>
            <person name="Chen M."/>
            <person name="Hao X."/>
            <person name="Li L."/>
            <person name="Tang Y."/>
            <person name="Lv G."/>
            <person name="Zhou Y."/>
            <person name="Sun X."/>
            <person name="Brodelius P.E."/>
            <person name="Rose J.K.C."/>
            <person name="Tang K."/>
        </authorList>
    </citation>
    <scope>NUCLEOTIDE SEQUENCE [LARGE SCALE GENOMIC DNA]</scope>
    <source>
        <strain evidence="4">cv. Huhao1</strain>
        <tissue evidence="3">Leaf</tissue>
    </source>
</reference>
<evidence type="ECO:0000256" key="1">
    <source>
        <dbReference type="ARBA" id="ARBA00022801"/>
    </source>
</evidence>
<evidence type="ECO:0000313" key="3">
    <source>
        <dbReference type="EMBL" id="PWA65305.1"/>
    </source>
</evidence>
<accession>A0A2U1MVK8</accession>
<dbReference type="PANTHER" id="PTHR42977">
    <property type="entry name" value="HYDROLASE-RELATED"/>
    <property type="match status" value="1"/>
</dbReference>
<dbReference type="InterPro" id="IPR000073">
    <property type="entry name" value="AB_hydrolase_1"/>
</dbReference>